<evidence type="ECO:0000313" key="3">
    <source>
        <dbReference type="EMBL" id="NJQ03872.1"/>
    </source>
</evidence>
<dbReference type="SUPFAM" id="SSF56601">
    <property type="entry name" value="beta-lactamase/transpeptidase-like"/>
    <property type="match status" value="1"/>
</dbReference>
<evidence type="ECO:0000259" key="2">
    <source>
        <dbReference type="Pfam" id="PF00144"/>
    </source>
</evidence>
<accession>A0ABX1C1V0</accession>
<organism evidence="3 4">
    <name type="scientific">Streptomyces zingiberis</name>
    <dbReference type="NCBI Taxonomy" id="2053010"/>
    <lineage>
        <taxon>Bacteria</taxon>
        <taxon>Bacillati</taxon>
        <taxon>Actinomycetota</taxon>
        <taxon>Actinomycetes</taxon>
        <taxon>Kitasatosporales</taxon>
        <taxon>Streptomycetaceae</taxon>
        <taxon>Streptomyces</taxon>
    </lineage>
</organism>
<proteinExistence type="predicted"/>
<dbReference type="InterPro" id="IPR001466">
    <property type="entry name" value="Beta-lactam-related"/>
</dbReference>
<reference evidence="3 4" key="1">
    <citation type="submission" date="2020-03" db="EMBL/GenBank/DDBJ databases">
        <title>WGS of actinomycetes isolated from Thailand.</title>
        <authorList>
            <person name="Thawai C."/>
        </authorList>
    </citation>
    <scope>NUCLEOTIDE SEQUENCE [LARGE SCALE GENOMIC DNA]</scope>
    <source>
        <strain evidence="3 4">PLAI 1-29</strain>
    </source>
</reference>
<dbReference type="PANTHER" id="PTHR46825:SF7">
    <property type="entry name" value="D-ALANYL-D-ALANINE CARBOXYPEPTIDASE"/>
    <property type="match status" value="1"/>
</dbReference>
<evidence type="ECO:0000256" key="1">
    <source>
        <dbReference type="SAM" id="SignalP"/>
    </source>
</evidence>
<evidence type="ECO:0000313" key="4">
    <source>
        <dbReference type="Proteomes" id="UP000695264"/>
    </source>
</evidence>
<protein>
    <submittedName>
        <fullName evidence="3">Beta-lactamase family protein</fullName>
    </submittedName>
</protein>
<feature type="signal peptide" evidence="1">
    <location>
        <begin position="1"/>
        <end position="38"/>
    </location>
</feature>
<comment type="caution">
    <text evidence="3">The sequence shown here is derived from an EMBL/GenBank/DDBJ whole genome shotgun (WGS) entry which is preliminary data.</text>
</comment>
<name>A0ABX1C1V0_9ACTN</name>
<keyword evidence="1" id="KW-0732">Signal</keyword>
<sequence>MAHRTGLGHGGGRRRALTALVAAAVLAGGALSAPAALAADRGAVRAGDRGHPATQQALDAQVAAGLPGALGQAVDRHGVWNGSAGVADLRTERPRLPQDRFRVGSITKTFVATVLLQLEEEKKLDLDDNVETWLPGVVRGHGHDGRKITVRQLLNHTSGVFNYTQDPGFAEKVFGPGFPEHRYDSWTQEQLVAVAMEHAPDFAPGTDWNYSNTNYVLAGLVIERVTGERYGKEIERRILRPLGLRATSLPGTDPRMPGPHGRAYSTFGADPETEIHDVTEINPSVAGAAGEMVSTTGDLNRFYRALLRGQVLPRRQLTAMLTTVETGQEGTERYGLGIAPQTTSCGVTVWGHGGGIHGSSSLATVTRSGDHAAAFNVNGDWAGDSRILLEAEYCGRT</sequence>
<dbReference type="PANTHER" id="PTHR46825">
    <property type="entry name" value="D-ALANYL-D-ALANINE-CARBOXYPEPTIDASE/ENDOPEPTIDASE AMPH"/>
    <property type="match status" value="1"/>
</dbReference>
<dbReference type="Gene3D" id="3.40.710.10">
    <property type="entry name" value="DD-peptidase/beta-lactamase superfamily"/>
    <property type="match status" value="1"/>
</dbReference>
<dbReference type="InterPro" id="IPR012338">
    <property type="entry name" value="Beta-lactam/transpept-like"/>
</dbReference>
<feature type="domain" description="Beta-lactamase-related" evidence="2">
    <location>
        <begin position="58"/>
        <end position="380"/>
    </location>
</feature>
<dbReference type="EMBL" id="JAATEN010000033">
    <property type="protein sequence ID" value="NJQ03872.1"/>
    <property type="molecule type" value="Genomic_DNA"/>
</dbReference>
<dbReference type="Pfam" id="PF00144">
    <property type="entry name" value="Beta-lactamase"/>
    <property type="match status" value="1"/>
</dbReference>
<keyword evidence="4" id="KW-1185">Reference proteome</keyword>
<gene>
    <name evidence="3" type="ORF">HCK00_25995</name>
</gene>
<dbReference type="PROSITE" id="PS51318">
    <property type="entry name" value="TAT"/>
    <property type="match status" value="1"/>
</dbReference>
<feature type="chain" id="PRO_5046364359" evidence="1">
    <location>
        <begin position="39"/>
        <end position="397"/>
    </location>
</feature>
<dbReference type="Proteomes" id="UP000695264">
    <property type="component" value="Unassembled WGS sequence"/>
</dbReference>
<dbReference type="InterPro" id="IPR006311">
    <property type="entry name" value="TAT_signal"/>
</dbReference>
<dbReference type="InterPro" id="IPR050491">
    <property type="entry name" value="AmpC-like"/>
</dbReference>
<dbReference type="RefSeq" id="WP_168104496.1">
    <property type="nucleotide sequence ID" value="NZ_JAATEN010000033.1"/>
</dbReference>